<dbReference type="STRING" id="246195.DNO_0439"/>
<proteinExistence type="inferred from homology"/>
<evidence type="ECO:0000256" key="5">
    <source>
        <dbReference type="ARBA" id="ARBA00022691"/>
    </source>
</evidence>
<feature type="binding site" evidence="6">
    <location>
        <begin position="124"/>
        <end position="125"/>
    </location>
    <ligand>
        <name>S-adenosyl-L-methionine</name>
        <dbReference type="ChEBI" id="CHEBI:59789"/>
    </ligand>
</feature>
<dbReference type="EC" id="2.1.1.163" evidence="6"/>
<dbReference type="GO" id="GO:0009060">
    <property type="term" value="P:aerobic respiration"/>
    <property type="evidence" value="ECO:0007669"/>
    <property type="project" value="UniProtKB-UniRule"/>
</dbReference>
<dbReference type="NCBIfam" id="TIGR01934">
    <property type="entry name" value="MenG_MenH_UbiE"/>
    <property type="match status" value="1"/>
</dbReference>
<dbReference type="NCBIfam" id="NF001244">
    <property type="entry name" value="PRK00216.1-5"/>
    <property type="match status" value="1"/>
</dbReference>
<keyword evidence="7" id="KW-0830">Ubiquinone</keyword>
<comment type="caution">
    <text evidence="6">Lacks conserved residue(s) required for the propagation of feature annotation.</text>
</comment>
<comment type="catalytic activity">
    <reaction evidence="6">
        <text>a 2-methoxy-6-(all-trans-polyprenyl)benzene-1,4-diol + S-adenosyl-L-methionine = a 5-methoxy-2-methyl-3-(all-trans-polyprenyl)benzene-1,4-diol + S-adenosyl-L-homocysteine + H(+)</text>
        <dbReference type="Rhea" id="RHEA:28286"/>
        <dbReference type="Rhea" id="RHEA-COMP:10858"/>
        <dbReference type="Rhea" id="RHEA-COMP:10859"/>
        <dbReference type="ChEBI" id="CHEBI:15378"/>
        <dbReference type="ChEBI" id="CHEBI:57856"/>
        <dbReference type="ChEBI" id="CHEBI:59789"/>
        <dbReference type="ChEBI" id="CHEBI:84166"/>
        <dbReference type="ChEBI" id="CHEBI:84167"/>
        <dbReference type="EC" id="2.1.1.201"/>
    </reaction>
</comment>
<reference evidence="7 8" key="1">
    <citation type="journal article" date="2007" name="Nat. Biotechnol.">
        <title>Genome sequence and identification of candidate vaccine antigens from the animal pathogen Dichelobacter nodosus.</title>
        <authorList>
            <person name="Myers G.S."/>
            <person name="Parker D."/>
            <person name="Al-Hasani K."/>
            <person name="Kennan R.M."/>
            <person name="Seemann T."/>
            <person name="Ren Q."/>
            <person name="Badger J.H."/>
            <person name="Selengut J.D."/>
            <person name="Deboy R.T."/>
            <person name="Tettelin H."/>
            <person name="Boyce J.D."/>
            <person name="McCarl V.P."/>
            <person name="Han X."/>
            <person name="Nelson W.C."/>
            <person name="Madupu R."/>
            <person name="Mohamoud Y."/>
            <person name="Holley T."/>
            <person name="Fedorova N."/>
            <person name="Khouri H."/>
            <person name="Bottomley S.P."/>
            <person name="Whittington R.J."/>
            <person name="Adler B."/>
            <person name="Songer J.G."/>
            <person name="Rood J.I."/>
            <person name="Paulsen I.T."/>
        </authorList>
    </citation>
    <scope>NUCLEOTIDE SEQUENCE [LARGE SCALE GENOMIC DNA]</scope>
    <source>
        <strain evidence="7 8">VCS1703A</strain>
    </source>
</reference>
<dbReference type="PANTHER" id="PTHR43591">
    <property type="entry name" value="METHYLTRANSFERASE"/>
    <property type="match status" value="1"/>
</dbReference>
<dbReference type="HAMAP" id="MF_01813">
    <property type="entry name" value="MenG_UbiE_methyltr"/>
    <property type="match status" value="1"/>
</dbReference>
<dbReference type="EMBL" id="CP000513">
    <property type="protein sequence ID" value="ABQ13848.1"/>
    <property type="molecule type" value="Genomic_DNA"/>
</dbReference>
<organism evidence="7 8">
    <name type="scientific">Dichelobacter nodosus (strain VCS1703A)</name>
    <dbReference type="NCBI Taxonomy" id="246195"/>
    <lineage>
        <taxon>Bacteria</taxon>
        <taxon>Pseudomonadati</taxon>
        <taxon>Pseudomonadota</taxon>
        <taxon>Gammaproteobacteria</taxon>
        <taxon>Cardiobacteriales</taxon>
        <taxon>Cardiobacteriaceae</taxon>
        <taxon>Dichelobacter</taxon>
    </lineage>
</organism>
<dbReference type="GO" id="GO:0043770">
    <property type="term" value="F:demethylmenaquinone methyltransferase activity"/>
    <property type="evidence" value="ECO:0007669"/>
    <property type="project" value="UniProtKB-UniRule"/>
</dbReference>
<dbReference type="InterPro" id="IPR029063">
    <property type="entry name" value="SAM-dependent_MTases_sf"/>
</dbReference>
<dbReference type="KEGG" id="dno:DNO_0439"/>
<dbReference type="InterPro" id="IPR004033">
    <property type="entry name" value="UbiE/COQ5_MeTrFase"/>
</dbReference>
<dbReference type="EC" id="2.1.1.201" evidence="6"/>
<dbReference type="PANTHER" id="PTHR43591:SF24">
    <property type="entry name" value="2-METHOXY-6-POLYPRENYL-1,4-BENZOQUINOL METHYLASE, MITOCHONDRIAL"/>
    <property type="match status" value="1"/>
</dbReference>
<dbReference type="UniPathway" id="UPA00232"/>
<name>A5EVV0_DICNV</name>
<keyword evidence="1 6" id="KW-0474">Menaquinone biosynthesis</keyword>
<dbReference type="RefSeq" id="WP_012030777.1">
    <property type="nucleotide sequence ID" value="NC_009446.1"/>
</dbReference>
<keyword evidence="4 6" id="KW-0831">Ubiquinone biosynthesis</keyword>
<dbReference type="Gene3D" id="3.40.50.150">
    <property type="entry name" value="Vaccinia Virus protein VP39"/>
    <property type="match status" value="1"/>
</dbReference>
<evidence type="ECO:0000256" key="2">
    <source>
        <dbReference type="ARBA" id="ARBA00022603"/>
    </source>
</evidence>
<gene>
    <name evidence="6 7" type="primary">ubiE</name>
    <name evidence="7" type="ordered locus">DNO_0439</name>
</gene>
<dbReference type="GO" id="GO:0009234">
    <property type="term" value="P:menaquinone biosynthetic process"/>
    <property type="evidence" value="ECO:0007669"/>
    <property type="project" value="UniProtKB-UniRule"/>
</dbReference>
<dbReference type="eggNOG" id="COG2226">
    <property type="taxonomic scope" value="Bacteria"/>
</dbReference>
<keyword evidence="5 6" id="KW-0949">S-adenosyl-L-methionine</keyword>
<protein>
    <recommendedName>
        <fullName evidence="6">Ubiquinone/menaquinone biosynthesis C-methyltransferase UbiE</fullName>
        <ecNumber evidence="6">2.1.1.163</ecNumber>
        <ecNumber evidence="6">2.1.1.201</ecNumber>
    </recommendedName>
    <alternativeName>
        <fullName evidence="6">2-methoxy-6-polyprenyl-1,4-benzoquinol methylase</fullName>
    </alternativeName>
    <alternativeName>
        <fullName evidence="6">Demethylmenaquinone methyltransferase</fullName>
    </alternativeName>
</protein>
<comment type="pathway">
    <text evidence="6">Quinol/quinone metabolism; menaquinone biosynthesis; menaquinol from 1,4-dihydroxy-2-naphthoate: step 2/2.</text>
</comment>
<dbReference type="HOGENOM" id="CLU_037990_0_0_6"/>
<dbReference type="CDD" id="cd02440">
    <property type="entry name" value="AdoMet_MTases"/>
    <property type="match status" value="1"/>
</dbReference>
<dbReference type="PROSITE" id="PS01183">
    <property type="entry name" value="UBIE_1"/>
    <property type="match status" value="1"/>
</dbReference>
<dbReference type="Pfam" id="PF01209">
    <property type="entry name" value="Ubie_methyltran"/>
    <property type="match status" value="1"/>
</dbReference>
<evidence type="ECO:0000256" key="4">
    <source>
        <dbReference type="ARBA" id="ARBA00022688"/>
    </source>
</evidence>
<feature type="binding site" evidence="6">
    <location>
        <position position="96"/>
    </location>
    <ligand>
        <name>S-adenosyl-L-methionine</name>
        <dbReference type="ChEBI" id="CHEBI:59789"/>
    </ligand>
</feature>
<accession>A5EVV0</accession>
<comment type="catalytic activity">
    <reaction evidence="6">
        <text>a 2-demethylmenaquinol + S-adenosyl-L-methionine = a menaquinol + S-adenosyl-L-homocysteine + H(+)</text>
        <dbReference type="Rhea" id="RHEA:42640"/>
        <dbReference type="Rhea" id="RHEA-COMP:9539"/>
        <dbReference type="Rhea" id="RHEA-COMP:9563"/>
        <dbReference type="ChEBI" id="CHEBI:15378"/>
        <dbReference type="ChEBI" id="CHEBI:18151"/>
        <dbReference type="ChEBI" id="CHEBI:55437"/>
        <dbReference type="ChEBI" id="CHEBI:57856"/>
        <dbReference type="ChEBI" id="CHEBI:59789"/>
        <dbReference type="EC" id="2.1.1.163"/>
    </reaction>
</comment>
<evidence type="ECO:0000256" key="6">
    <source>
        <dbReference type="HAMAP-Rule" id="MF_01813"/>
    </source>
</evidence>
<dbReference type="SUPFAM" id="SSF53335">
    <property type="entry name" value="S-adenosyl-L-methionine-dependent methyltransferases"/>
    <property type="match status" value="1"/>
</dbReference>
<comment type="pathway">
    <text evidence="6">Cofactor biosynthesis; ubiquinone biosynthesis.</text>
</comment>
<keyword evidence="3 6" id="KW-0808">Transferase</keyword>
<dbReference type="InterPro" id="IPR023576">
    <property type="entry name" value="UbiE/COQ5_MeTrFase_CS"/>
</dbReference>
<comment type="function">
    <text evidence="6">Methyltransferase required for the conversion of demethylmenaquinol (DMKH2) to menaquinol (MKH2) and the conversion of 2-polyprenyl-6-methoxy-1,4-benzoquinol (DDMQH2) to 2-polyprenyl-3-methyl-6-methoxy-1,4-benzoquinol (DMQH2).</text>
</comment>
<dbReference type="GO" id="GO:0008425">
    <property type="term" value="F:2-methoxy-6-polyprenyl-1,4-benzoquinol methyltransferase activity"/>
    <property type="evidence" value="ECO:0007669"/>
    <property type="project" value="UniProtKB-UniRule"/>
</dbReference>
<sequence length="253" mass="28859">MEKKTTHFGYQTIDEYEKNARVGAVFDSVSGKYDLMNDVMSLGIHRFWKDWFVWQCDVRAGETVLDLASGTGDIARRLGKKMSRGGTMTGQLIVSDINQSMLERGKVHLIEAGFLQNVTFVLADAEHLPFADESVDLITMAFGLRNVTHQQQALNEMARVLKPNGRVFILEFSHMRSRLLRKTYDWYSFNVLPRLGGMIVGDRESYQYLAESIRMMPTQEELKNMFAAAGFVSCEYQNLMNGMVAIHQGFKPY</sequence>
<evidence type="ECO:0000313" key="8">
    <source>
        <dbReference type="Proteomes" id="UP000000248"/>
    </source>
</evidence>
<dbReference type="Proteomes" id="UP000000248">
    <property type="component" value="Chromosome"/>
</dbReference>
<feature type="binding site" evidence="6">
    <location>
        <position position="71"/>
    </location>
    <ligand>
        <name>S-adenosyl-L-methionine</name>
        <dbReference type="ChEBI" id="CHEBI:59789"/>
    </ligand>
</feature>
<dbReference type="GO" id="GO:0032259">
    <property type="term" value="P:methylation"/>
    <property type="evidence" value="ECO:0007669"/>
    <property type="project" value="UniProtKB-KW"/>
</dbReference>
<evidence type="ECO:0000256" key="3">
    <source>
        <dbReference type="ARBA" id="ARBA00022679"/>
    </source>
</evidence>
<dbReference type="AlphaFoldDB" id="A5EVV0"/>
<evidence type="ECO:0000256" key="1">
    <source>
        <dbReference type="ARBA" id="ARBA00022428"/>
    </source>
</evidence>
<evidence type="ECO:0000313" key="7">
    <source>
        <dbReference type="EMBL" id="ABQ13848.1"/>
    </source>
</evidence>
<dbReference type="OrthoDB" id="9808140at2"/>
<keyword evidence="8" id="KW-1185">Reference proteome</keyword>
<keyword evidence="2 6" id="KW-0489">Methyltransferase</keyword>
<dbReference type="PROSITE" id="PS51608">
    <property type="entry name" value="SAM_MT_UBIE"/>
    <property type="match status" value="1"/>
</dbReference>
<dbReference type="UniPathway" id="UPA00079">
    <property type="reaction ID" value="UER00169"/>
</dbReference>
<comment type="similarity">
    <text evidence="6">Belongs to the class I-like SAM-binding methyltransferase superfamily. MenG/UbiE family.</text>
</comment>